<organism evidence="2 3">
    <name type="scientific">Larkinella humicola</name>
    <dbReference type="NCBI Taxonomy" id="2607654"/>
    <lineage>
        <taxon>Bacteria</taxon>
        <taxon>Pseudomonadati</taxon>
        <taxon>Bacteroidota</taxon>
        <taxon>Cytophagia</taxon>
        <taxon>Cytophagales</taxon>
        <taxon>Spirosomataceae</taxon>
        <taxon>Larkinella</taxon>
    </lineage>
</organism>
<comment type="caution">
    <text evidence="2">The sequence shown here is derived from an EMBL/GenBank/DDBJ whole genome shotgun (WGS) entry which is preliminary data.</text>
</comment>
<proteinExistence type="predicted"/>
<dbReference type="CDD" id="cd09872">
    <property type="entry name" value="PIN_Sll0205-like"/>
    <property type="match status" value="1"/>
</dbReference>
<dbReference type="InterPro" id="IPR029060">
    <property type="entry name" value="PIN-like_dom_sf"/>
</dbReference>
<dbReference type="PANTHER" id="PTHR36173">
    <property type="entry name" value="RIBONUCLEASE VAPC16-RELATED"/>
    <property type="match status" value="1"/>
</dbReference>
<evidence type="ECO:0000259" key="1">
    <source>
        <dbReference type="Pfam" id="PF01850"/>
    </source>
</evidence>
<evidence type="ECO:0000313" key="2">
    <source>
        <dbReference type="EMBL" id="KAA9346738.1"/>
    </source>
</evidence>
<dbReference type="InterPro" id="IPR052919">
    <property type="entry name" value="TA_system_RNase"/>
</dbReference>
<reference evidence="2 3" key="1">
    <citation type="submission" date="2019-09" db="EMBL/GenBank/DDBJ databases">
        <title>Genome Sequence of Larkinella sp MA1.</title>
        <authorList>
            <person name="Srinivasan S."/>
        </authorList>
    </citation>
    <scope>NUCLEOTIDE SEQUENCE [LARGE SCALE GENOMIC DNA]</scope>
    <source>
        <strain evidence="2 3">MA1</strain>
    </source>
</reference>
<dbReference type="InterPro" id="IPR002716">
    <property type="entry name" value="PIN_dom"/>
</dbReference>
<dbReference type="Proteomes" id="UP000326344">
    <property type="component" value="Unassembled WGS sequence"/>
</dbReference>
<dbReference type="AlphaFoldDB" id="A0A5N1J7H1"/>
<evidence type="ECO:0000313" key="3">
    <source>
        <dbReference type="Proteomes" id="UP000326344"/>
    </source>
</evidence>
<feature type="domain" description="PIN" evidence="1">
    <location>
        <begin position="19"/>
        <end position="135"/>
    </location>
</feature>
<accession>A0A5N1J7H1</accession>
<name>A0A5N1J7H1_9BACT</name>
<keyword evidence="3" id="KW-1185">Reference proteome</keyword>
<dbReference type="PANTHER" id="PTHR36173:SF2">
    <property type="entry name" value="RIBONUCLEASE VAPC16"/>
    <property type="match status" value="1"/>
</dbReference>
<dbReference type="EMBL" id="VTWS01000009">
    <property type="protein sequence ID" value="KAA9346738.1"/>
    <property type="molecule type" value="Genomic_DNA"/>
</dbReference>
<gene>
    <name evidence="2" type="ORF">F0P93_27420</name>
</gene>
<dbReference type="SUPFAM" id="SSF88723">
    <property type="entry name" value="PIN domain-like"/>
    <property type="match status" value="1"/>
</dbReference>
<sequence>MTLMRLWMISRTICKCMKYLLDMHVLLWLLEDDTLIPVETLINLKKPVNRLSVSIVSIWEIGIKQSLGKLSLTRSIQDIINELPNLSIALMPILPTHIIELTKLPFHHHDPFDRLLIAQSLSEGLTVVSKDAYFPLYSISVKWK</sequence>
<dbReference type="Gene3D" id="3.40.50.1010">
    <property type="entry name" value="5'-nuclease"/>
    <property type="match status" value="1"/>
</dbReference>
<dbReference type="InterPro" id="IPR041705">
    <property type="entry name" value="PIN_Sll0205"/>
</dbReference>
<protein>
    <submittedName>
        <fullName evidence="2">Type II toxin-antitoxin system VapC family toxin</fullName>
    </submittedName>
</protein>
<dbReference type="Pfam" id="PF01850">
    <property type="entry name" value="PIN"/>
    <property type="match status" value="1"/>
</dbReference>